<dbReference type="InterPro" id="IPR004790">
    <property type="entry name" value="Isocitrate_DH_NADP"/>
</dbReference>
<dbReference type="EC" id="1.1.1.42" evidence="10"/>
<dbReference type="GO" id="GO:0051287">
    <property type="term" value="F:NAD binding"/>
    <property type="evidence" value="ECO:0007669"/>
    <property type="project" value="InterPro"/>
</dbReference>
<evidence type="ECO:0000256" key="6">
    <source>
        <dbReference type="ARBA" id="ARBA00022842"/>
    </source>
</evidence>
<dbReference type="PROSITE" id="PS00470">
    <property type="entry name" value="IDH_IMDH"/>
    <property type="match status" value="1"/>
</dbReference>
<dbReference type="RefSeq" id="WP_187794259.1">
    <property type="nucleotide sequence ID" value="NZ_JACOQL010000004.1"/>
</dbReference>
<feature type="site" description="Critical for catalysis" evidence="11">
    <location>
        <position position="139"/>
    </location>
</feature>
<keyword evidence="9 10" id="KW-0464">Manganese</keyword>
<feature type="binding site" evidence="14">
    <location>
        <position position="258"/>
    </location>
    <ligand>
        <name>NADP(+)</name>
        <dbReference type="ChEBI" id="CHEBI:58349"/>
    </ligand>
</feature>
<evidence type="ECO:0000256" key="13">
    <source>
        <dbReference type="PIRSR" id="PIRSR000108-3"/>
    </source>
</evidence>
<dbReference type="NCBIfam" id="TIGR00127">
    <property type="entry name" value="nadp_idh_euk"/>
    <property type="match status" value="1"/>
</dbReference>
<keyword evidence="3" id="KW-0329">Glyoxylate bypass</keyword>
<evidence type="ECO:0000259" key="15">
    <source>
        <dbReference type="SMART" id="SM01329"/>
    </source>
</evidence>
<dbReference type="AlphaFoldDB" id="A0A926GFQ1"/>
<keyword evidence="8 10" id="KW-0560">Oxidoreductase</keyword>
<feature type="binding site" evidence="13">
    <location>
        <position position="273"/>
    </location>
    <ligand>
        <name>Mn(2+)</name>
        <dbReference type="ChEBI" id="CHEBI:29035"/>
    </ligand>
</feature>
<dbReference type="Gene3D" id="3.40.718.10">
    <property type="entry name" value="Isopropylmalate Dehydrogenase"/>
    <property type="match status" value="1"/>
</dbReference>
<sequence>MSKIKVENPVVELDGDEMTRIIWDFIKQKLILPYLDVDLKYYDLGIEERDRTDDQITIDAAEAIKKYGVGVKCATITPDEVRVEEFGLKKMWRSPNGTIRNILGGVIFREPIIAKNVPRLVPHWTKPIVVGRHAFGDQYRATDFLFPGKGKLSIKFVGDDGETIEHEVYQAPGAGVAMAMYNLDDSIRDFARASLNYGLQRKMPVYLSTKNTILKAYDGRFKDIFQEIYEQEFEEAFKKEGIFYEHRLIDDMVASALKWSGGYVWACKNYDGDVESDIVAQGFGSLGLMTSVLMTPDGKVVESEAAHGTVTRHYREHQKGNQTSTNSIASIFAWTGGLKHRAKLDNNEQLMNFANTLEKVTVQAVEDGYMTKDLALLVGPDQKWLTTMGYLEKVDEYLNKALA</sequence>
<accession>A0A926GFQ1</accession>
<evidence type="ECO:0000256" key="10">
    <source>
        <dbReference type="PIRNR" id="PIRNR000108"/>
    </source>
</evidence>
<dbReference type="GO" id="GO:0006099">
    <property type="term" value="P:tricarboxylic acid cycle"/>
    <property type="evidence" value="ECO:0007669"/>
    <property type="project" value="UniProtKB-KW"/>
</dbReference>
<feature type="binding site" evidence="12">
    <location>
        <begin position="94"/>
        <end position="100"/>
    </location>
    <ligand>
        <name>D-threo-isocitrate</name>
        <dbReference type="ChEBI" id="CHEBI:15562"/>
    </ligand>
</feature>
<evidence type="ECO:0000313" key="16">
    <source>
        <dbReference type="EMBL" id="MBC9247756.1"/>
    </source>
</evidence>
<dbReference type="SUPFAM" id="SSF53659">
    <property type="entry name" value="Isocitrate/Isopropylmalate dehydrogenase-like"/>
    <property type="match status" value="1"/>
</dbReference>
<dbReference type="PANTHER" id="PTHR11822:SF21">
    <property type="entry name" value="ISOCITRATE DEHYDROGENASE [NADP], MITOCHONDRIAL"/>
    <property type="match status" value="1"/>
</dbReference>
<keyword evidence="4 10" id="KW-0816">Tricarboxylic acid cycle</keyword>
<gene>
    <name evidence="16" type="ORF">H4P12_13830</name>
</gene>
<comment type="cofactor">
    <cofactor evidence="10 13">
        <name>Mg(2+)</name>
        <dbReference type="ChEBI" id="CHEBI:18420"/>
    </cofactor>
    <cofactor evidence="10 13">
        <name>Mn(2+)</name>
        <dbReference type="ChEBI" id="CHEBI:29035"/>
    </cofactor>
    <text evidence="10 13">Binds 1 Mg(2+) or Mn(2+) ion per subunit.</text>
</comment>
<dbReference type="InterPro" id="IPR019818">
    <property type="entry name" value="IsoCit/isopropylmalate_DH_CS"/>
</dbReference>
<comment type="cofactor">
    <cofactor evidence="1">
        <name>Mn(2+)</name>
        <dbReference type="ChEBI" id="CHEBI:29035"/>
    </cofactor>
</comment>
<evidence type="ECO:0000256" key="5">
    <source>
        <dbReference type="ARBA" id="ARBA00022723"/>
    </source>
</evidence>
<evidence type="ECO:0000256" key="1">
    <source>
        <dbReference type="ARBA" id="ARBA00001936"/>
    </source>
</evidence>
<evidence type="ECO:0000256" key="12">
    <source>
        <dbReference type="PIRSR" id="PIRSR000108-2"/>
    </source>
</evidence>
<dbReference type="FunFam" id="3.40.718.10:FF:000002">
    <property type="entry name" value="Isocitrate dehydrogenase [NADP]"/>
    <property type="match status" value="1"/>
</dbReference>
<evidence type="ECO:0000256" key="9">
    <source>
        <dbReference type="ARBA" id="ARBA00023211"/>
    </source>
</evidence>
<evidence type="ECO:0000256" key="2">
    <source>
        <dbReference type="ARBA" id="ARBA00007769"/>
    </source>
</evidence>
<proteinExistence type="inferred from homology"/>
<dbReference type="NCBIfam" id="NF006156">
    <property type="entry name" value="PRK08299.1"/>
    <property type="match status" value="1"/>
</dbReference>
<comment type="catalytic activity">
    <reaction evidence="10">
        <text>D-threo-isocitrate + NADP(+) = 2-oxoglutarate + CO2 + NADPH</text>
        <dbReference type="Rhea" id="RHEA:19629"/>
        <dbReference type="ChEBI" id="CHEBI:15562"/>
        <dbReference type="ChEBI" id="CHEBI:16526"/>
        <dbReference type="ChEBI" id="CHEBI:16810"/>
        <dbReference type="ChEBI" id="CHEBI:57783"/>
        <dbReference type="ChEBI" id="CHEBI:58349"/>
        <dbReference type="EC" id="1.1.1.42"/>
    </reaction>
</comment>
<evidence type="ECO:0000256" key="11">
    <source>
        <dbReference type="PIRSR" id="PIRSR000108-1"/>
    </source>
</evidence>
<feature type="binding site" evidence="13">
    <location>
        <position position="250"/>
    </location>
    <ligand>
        <name>Mn(2+)</name>
        <dbReference type="ChEBI" id="CHEBI:29035"/>
    </ligand>
</feature>
<feature type="domain" description="Isopropylmalate dehydrogenase-like" evidence="15">
    <location>
        <begin position="9"/>
        <end position="394"/>
    </location>
</feature>
<evidence type="ECO:0000256" key="14">
    <source>
        <dbReference type="PIRSR" id="PIRSR000108-4"/>
    </source>
</evidence>
<name>A0A926GFQ1_9RHOB</name>
<dbReference type="Proteomes" id="UP000608594">
    <property type="component" value="Unassembled WGS sequence"/>
</dbReference>
<dbReference type="SMART" id="SM01329">
    <property type="entry name" value="Iso_dh"/>
    <property type="match status" value="1"/>
</dbReference>
<feature type="binding site" evidence="12">
    <location>
        <position position="132"/>
    </location>
    <ligand>
        <name>D-threo-isocitrate</name>
        <dbReference type="ChEBI" id="CHEBI:15562"/>
    </ligand>
</feature>
<evidence type="ECO:0000313" key="17">
    <source>
        <dbReference type="Proteomes" id="UP000608594"/>
    </source>
</evidence>
<comment type="caution">
    <text evidence="16">The sequence shown here is derived from an EMBL/GenBank/DDBJ whole genome shotgun (WGS) entry which is preliminary data.</text>
</comment>
<keyword evidence="7 10" id="KW-0521">NADP</keyword>
<evidence type="ECO:0000256" key="3">
    <source>
        <dbReference type="ARBA" id="ARBA00022435"/>
    </source>
</evidence>
<reference evidence="16" key="1">
    <citation type="submission" date="2020-08" db="EMBL/GenBank/DDBJ databases">
        <title>Paracoccus amoyensis sp. nov., isolated from the surface seawater at coast of Xiamen, Fujian.</title>
        <authorList>
            <person name="Lyu L."/>
        </authorList>
    </citation>
    <scope>NUCLEOTIDE SEQUENCE</scope>
    <source>
        <strain evidence="16">11-3</strain>
    </source>
</reference>
<dbReference type="InterPro" id="IPR024084">
    <property type="entry name" value="IsoPropMal-DH-like_dom"/>
</dbReference>
<dbReference type="GO" id="GO:0000287">
    <property type="term" value="F:magnesium ion binding"/>
    <property type="evidence" value="ECO:0007669"/>
    <property type="project" value="InterPro"/>
</dbReference>
<keyword evidence="5 10" id="KW-0479">Metal-binding</keyword>
<feature type="binding site" evidence="14">
    <location>
        <begin position="308"/>
        <end position="313"/>
    </location>
    <ligand>
        <name>NADP(+)</name>
        <dbReference type="ChEBI" id="CHEBI:58349"/>
    </ligand>
</feature>
<evidence type="ECO:0000256" key="8">
    <source>
        <dbReference type="ARBA" id="ARBA00023002"/>
    </source>
</evidence>
<feature type="binding site" evidence="14">
    <location>
        <begin position="75"/>
        <end position="77"/>
    </location>
    <ligand>
        <name>NADP(+)</name>
        <dbReference type="ChEBI" id="CHEBI:58349"/>
    </ligand>
</feature>
<dbReference type="GO" id="GO:0004450">
    <property type="term" value="F:isocitrate dehydrogenase (NADP+) activity"/>
    <property type="evidence" value="ECO:0007669"/>
    <property type="project" value="UniProtKB-UniRule"/>
</dbReference>
<keyword evidence="17" id="KW-1185">Reference proteome</keyword>
<dbReference type="EMBL" id="JACOQL010000004">
    <property type="protein sequence ID" value="MBC9247756.1"/>
    <property type="molecule type" value="Genomic_DNA"/>
</dbReference>
<dbReference type="GO" id="GO:0006102">
    <property type="term" value="P:isocitrate metabolic process"/>
    <property type="evidence" value="ECO:0007669"/>
    <property type="project" value="UniProtKB-UniRule"/>
</dbReference>
<evidence type="ECO:0000256" key="4">
    <source>
        <dbReference type="ARBA" id="ARBA00022532"/>
    </source>
</evidence>
<feature type="site" description="Critical for catalysis" evidence="11">
    <location>
        <position position="210"/>
    </location>
</feature>
<feature type="binding site" evidence="12">
    <location>
        <position position="109"/>
    </location>
    <ligand>
        <name>D-threo-isocitrate</name>
        <dbReference type="ChEBI" id="CHEBI:15562"/>
    </ligand>
</feature>
<dbReference type="Pfam" id="PF00180">
    <property type="entry name" value="Iso_dh"/>
    <property type="match status" value="1"/>
</dbReference>
<dbReference type="PIRSF" id="PIRSF000108">
    <property type="entry name" value="IDH_NADP"/>
    <property type="match status" value="1"/>
</dbReference>
<dbReference type="GO" id="GO:0006097">
    <property type="term" value="P:glyoxylate cycle"/>
    <property type="evidence" value="ECO:0007669"/>
    <property type="project" value="UniProtKB-KW"/>
</dbReference>
<organism evidence="16 17">
    <name type="scientific">Paracoccus amoyensis</name>
    <dbReference type="NCBI Taxonomy" id="2760093"/>
    <lineage>
        <taxon>Bacteria</taxon>
        <taxon>Pseudomonadati</taxon>
        <taxon>Pseudomonadota</taxon>
        <taxon>Alphaproteobacteria</taxon>
        <taxon>Rhodobacterales</taxon>
        <taxon>Paracoccaceae</taxon>
        <taxon>Paracoccus</taxon>
    </lineage>
</organism>
<keyword evidence="6 10" id="KW-0460">Magnesium</keyword>
<feature type="binding site" evidence="14">
    <location>
        <position position="326"/>
    </location>
    <ligand>
        <name>NADP(+)</name>
        <dbReference type="ChEBI" id="CHEBI:58349"/>
    </ligand>
</feature>
<comment type="similarity">
    <text evidence="2 10">Belongs to the isocitrate and isopropylmalate dehydrogenases family.</text>
</comment>
<feature type="binding site" evidence="14">
    <location>
        <position position="82"/>
    </location>
    <ligand>
        <name>NADP(+)</name>
        <dbReference type="ChEBI" id="CHEBI:58349"/>
    </ligand>
</feature>
<feature type="binding site" evidence="12">
    <location>
        <position position="77"/>
    </location>
    <ligand>
        <name>D-threo-isocitrate</name>
        <dbReference type="ChEBI" id="CHEBI:15562"/>
    </ligand>
</feature>
<evidence type="ECO:0000256" key="7">
    <source>
        <dbReference type="ARBA" id="ARBA00022857"/>
    </source>
</evidence>
<dbReference type="PANTHER" id="PTHR11822">
    <property type="entry name" value="NADP-SPECIFIC ISOCITRATE DEHYDROGENASE"/>
    <property type="match status" value="1"/>
</dbReference>
<protein>
    <recommendedName>
        <fullName evidence="10">Isocitrate dehydrogenase [NADP]</fullName>
        <ecNumber evidence="10">1.1.1.42</ecNumber>
    </recommendedName>
</protein>